<proteinExistence type="predicted"/>
<evidence type="ECO:0000256" key="3">
    <source>
        <dbReference type="ARBA" id="ARBA00023163"/>
    </source>
</evidence>
<dbReference type="PANTHER" id="PTHR47506:SF1">
    <property type="entry name" value="HTH-TYPE TRANSCRIPTIONAL REGULATOR YJDC"/>
    <property type="match status" value="1"/>
</dbReference>
<dbReference type="RefSeq" id="WP_162336520.1">
    <property type="nucleotide sequence ID" value="NZ_JBHSRQ010000016.1"/>
</dbReference>
<keyword evidence="1" id="KW-0805">Transcription regulation</keyword>
<dbReference type="Gene3D" id="1.10.357.10">
    <property type="entry name" value="Tetracycline Repressor, domain 2"/>
    <property type="match status" value="1"/>
</dbReference>
<dbReference type="PROSITE" id="PS50977">
    <property type="entry name" value="HTH_TETR_2"/>
    <property type="match status" value="1"/>
</dbReference>
<keyword evidence="2 4" id="KW-0238">DNA-binding</keyword>
<dbReference type="EMBL" id="PDWW01000003">
    <property type="protein sequence ID" value="KAF1726616.1"/>
    <property type="molecule type" value="Genomic_DNA"/>
</dbReference>
<feature type="domain" description="HTH tetR-type" evidence="5">
    <location>
        <begin position="4"/>
        <end position="64"/>
    </location>
</feature>
<keyword evidence="7" id="KW-1185">Reference proteome</keyword>
<evidence type="ECO:0000313" key="6">
    <source>
        <dbReference type="EMBL" id="KAF1726616.1"/>
    </source>
</evidence>
<evidence type="ECO:0000256" key="1">
    <source>
        <dbReference type="ARBA" id="ARBA00023015"/>
    </source>
</evidence>
<feature type="DNA-binding region" description="H-T-H motif" evidence="4">
    <location>
        <begin position="27"/>
        <end position="46"/>
    </location>
</feature>
<comment type="caution">
    <text evidence="6">The sequence shown here is derived from an EMBL/GenBank/DDBJ whole genome shotgun (WGS) entry which is preliminary data.</text>
</comment>
<accession>A0ABQ6ZK99</accession>
<dbReference type="SUPFAM" id="SSF48498">
    <property type="entry name" value="Tetracyclin repressor-like, C-terminal domain"/>
    <property type="match status" value="1"/>
</dbReference>
<evidence type="ECO:0000259" key="5">
    <source>
        <dbReference type="PROSITE" id="PS50977"/>
    </source>
</evidence>
<evidence type="ECO:0000256" key="2">
    <source>
        <dbReference type="ARBA" id="ARBA00023125"/>
    </source>
</evidence>
<dbReference type="SUPFAM" id="SSF46689">
    <property type="entry name" value="Homeodomain-like"/>
    <property type="match status" value="1"/>
</dbReference>
<dbReference type="PANTHER" id="PTHR47506">
    <property type="entry name" value="TRANSCRIPTIONAL REGULATORY PROTEIN"/>
    <property type="match status" value="1"/>
</dbReference>
<evidence type="ECO:0000313" key="7">
    <source>
        <dbReference type="Proteomes" id="UP000781710"/>
    </source>
</evidence>
<reference evidence="6 7" key="1">
    <citation type="submission" date="2017-10" db="EMBL/GenBank/DDBJ databases">
        <title>Whole genome sequencing of members of genus Pseudoxanthomonas.</title>
        <authorList>
            <person name="Kumar S."/>
            <person name="Bansal K."/>
            <person name="Kaur A."/>
            <person name="Patil P."/>
            <person name="Sharma S."/>
            <person name="Patil P.B."/>
        </authorList>
    </citation>
    <scope>NUCLEOTIDE SEQUENCE [LARGE SCALE GENOMIC DNA]</scope>
    <source>
        <strain evidence="6 7">DSM 17109</strain>
    </source>
</reference>
<dbReference type="InterPro" id="IPR009057">
    <property type="entry name" value="Homeodomain-like_sf"/>
</dbReference>
<organism evidence="6 7">
    <name type="scientific">Pseudoxanthomonas japonensis</name>
    <dbReference type="NCBI Taxonomy" id="69284"/>
    <lineage>
        <taxon>Bacteria</taxon>
        <taxon>Pseudomonadati</taxon>
        <taxon>Pseudomonadota</taxon>
        <taxon>Gammaproteobacteria</taxon>
        <taxon>Lysobacterales</taxon>
        <taxon>Lysobacteraceae</taxon>
        <taxon>Pseudoxanthomonas</taxon>
    </lineage>
</organism>
<dbReference type="PRINTS" id="PR00455">
    <property type="entry name" value="HTHTETR"/>
</dbReference>
<dbReference type="Proteomes" id="UP000781710">
    <property type="component" value="Unassembled WGS sequence"/>
</dbReference>
<name>A0ABQ6ZK99_9GAMM</name>
<gene>
    <name evidence="6" type="ORF">CSC78_03425</name>
</gene>
<evidence type="ECO:0000256" key="4">
    <source>
        <dbReference type="PROSITE-ProRule" id="PRU00335"/>
    </source>
</evidence>
<protein>
    <submittedName>
        <fullName evidence="6">TetR family transcriptional regulator</fullName>
    </submittedName>
</protein>
<keyword evidence="3" id="KW-0804">Transcription</keyword>
<dbReference type="InterPro" id="IPR001647">
    <property type="entry name" value="HTH_TetR"/>
</dbReference>
<dbReference type="InterPro" id="IPR036271">
    <property type="entry name" value="Tet_transcr_reg_TetR-rel_C_sf"/>
</dbReference>
<sequence>MDKKATRDQIVEAADDLFYRQGYEHTSFTEIADAVGISRGNFYHHFKTKDDLLSAVIMLRTDRTHGLLQQWEDQGMQPADRIRDFIRILVANQTQIMRHGCPVGTLSAELSKLGHGAAAEANGLFLLFHAWLRRQFAQLRPGHDADALALHLLARSQGVATLAQAFQDADFVMREVALMEQWLDACVPAASQDLATPRRQRKAAGKR</sequence>
<dbReference type="Pfam" id="PF00440">
    <property type="entry name" value="TetR_N"/>
    <property type="match status" value="1"/>
</dbReference>